<feature type="compositionally biased region" description="Pro residues" evidence="4">
    <location>
        <begin position="334"/>
        <end position="347"/>
    </location>
</feature>
<keyword evidence="2" id="KW-0677">Repeat</keyword>
<reference evidence="9 10" key="1">
    <citation type="submission" date="2025-04" db="UniProtKB">
        <authorList>
            <consortium name="RefSeq"/>
        </authorList>
    </citation>
    <scope>IDENTIFICATION</scope>
    <source>
        <tissue evidence="9 10">Muscle</tissue>
    </source>
</reference>
<evidence type="ECO:0000256" key="3">
    <source>
        <dbReference type="ARBA" id="ARBA00023119"/>
    </source>
</evidence>
<evidence type="ECO:0000256" key="1">
    <source>
        <dbReference type="ARBA" id="ARBA00022729"/>
    </source>
</evidence>
<protein>
    <submittedName>
        <fullName evidence="9">Collagen alpha-1(XVIII) chain-like isoform X1</fullName>
    </submittedName>
    <submittedName>
        <fullName evidence="10">Collagen alpha-1(XVIII) chain-like isoform X2</fullName>
    </submittedName>
</protein>
<evidence type="ECO:0000256" key="5">
    <source>
        <dbReference type="SAM" id="SignalP"/>
    </source>
</evidence>
<dbReference type="SUPFAM" id="SSF56436">
    <property type="entry name" value="C-type lectin-like"/>
    <property type="match status" value="1"/>
</dbReference>
<organism evidence="8 9">
    <name type="scientific">Salmo salar</name>
    <name type="common">Atlantic salmon</name>
    <dbReference type="NCBI Taxonomy" id="8030"/>
    <lineage>
        <taxon>Eukaryota</taxon>
        <taxon>Metazoa</taxon>
        <taxon>Chordata</taxon>
        <taxon>Craniata</taxon>
        <taxon>Vertebrata</taxon>
        <taxon>Euteleostomi</taxon>
        <taxon>Actinopterygii</taxon>
        <taxon>Neopterygii</taxon>
        <taxon>Teleostei</taxon>
        <taxon>Protacanthopterygii</taxon>
        <taxon>Salmoniformes</taxon>
        <taxon>Salmonidae</taxon>
        <taxon>Salmoninae</taxon>
        <taxon>Salmo</taxon>
    </lineage>
</organism>
<feature type="compositionally biased region" description="Low complexity" evidence="4">
    <location>
        <begin position="591"/>
        <end position="617"/>
    </location>
</feature>
<dbReference type="InterPro" id="IPR010515">
    <property type="entry name" value="Collagenase_NC10/endostatin"/>
</dbReference>
<dbReference type="InterPro" id="IPR016187">
    <property type="entry name" value="CTDL_fold"/>
</dbReference>
<dbReference type="STRING" id="8030.ENSSSAP00000114607"/>
<evidence type="ECO:0000259" key="6">
    <source>
        <dbReference type="SMART" id="SM00210"/>
    </source>
</evidence>
<dbReference type="InterPro" id="IPR001791">
    <property type="entry name" value="Laminin_G"/>
</dbReference>
<dbReference type="PANTHER" id="PTHR24023:SF372">
    <property type="entry name" value="COLLAGEN ALPHA-1(XVI) CHAIN"/>
    <property type="match status" value="1"/>
</dbReference>
<dbReference type="GeneID" id="106579677"/>
<keyword evidence="8" id="KW-1185">Reference proteome</keyword>
<feature type="compositionally biased region" description="Gly residues" evidence="4">
    <location>
        <begin position="381"/>
        <end position="390"/>
    </location>
</feature>
<feature type="compositionally biased region" description="Pro residues" evidence="4">
    <location>
        <begin position="460"/>
        <end position="470"/>
    </location>
</feature>
<dbReference type="FunFam" id="2.60.120.200:FF:000039">
    <property type="entry name" value="Collagen XV alpha 1 chain"/>
    <property type="match status" value="1"/>
</dbReference>
<dbReference type="GO" id="GO:0005615">
    <property type="term" value="C:extracellular space"/>
    <property type="evidence" value="ECO:0007669"/>
    <property type="project" value="TreeGrafter"/>
</dbReference>
<evidence type="ECO:0000313" key="10">
    <source>
        <dbReference type="RefSeq" id="XP_014015283.1"/>
    </source>
</evidence>
<dbReference type="InterPro" id="IPR050149">
    <property type="entry name" value="Collagen_superfamily"/>
</dbReference>
<feature type="domain" description="Laminin G" evidence="7">
    <location>
        <begin position="85"/>
        <end position="223"/>
    </location>
</feature>
<evidence type="ECO:0000259" key="7">
    <source>
        <dbReference type="SMART" id="SM00282"/>
    </source>
</evidence>
<feature type="domain" description="Thrombospondin-like N-terminal" evidence="6">
    <location>
        <begin position="36"/>
        <end position="224"/>
    </location>
</feature>
<dbReference type="GO" id="GO:0005594">
    <property type="term" value="C:collagen type IX trimer"/>
    <property type="evidence" value="ECO:0007669"/>
    <property type="project" value="TreeGrafter"/>
</dbReference>
<dbReference type="PANTHER" id="PTHR24023">
    <property type="entry name" value="COLLAGEN ALPHA"/>
    <property type="match status" value="1"/>
</dbReference>
<dbReference type="SMART" id="SM00210">
    <property type="entry name" value="TSPN"/>
    <property type="match status" value="1"/>
</dbReference>
<feature type="region of interest" description="Disordered" evidence="4">
    <location>
        <begin position="264"/>
        <end position="657"/>
    </location>
</feature>
<evidence type="ECO:0000256" key="4">
    <source>
        <dbReference type="SAM" id="MobiDB-lite"/>
    </source>
</evidence>
<accession>A0A1S3NIQ8</accession>
<feature type="compositionally biased region" description="Pro residues" evidence="4">
    <location>
        <begin position="920"/>
        <end position="930"/>
    </location>
</feature>
<dbReference type="Gene3D" id="3.10.100.10">
    <property type="entry name" value="Mannose-Binding Protein A, subunit A"/>
    <property type="match status" value="1"/>
</dbReference>
<dbReference type="RefSeq" id="XP_014015282.1">
    <property type="nucleotide sequence ID" value="XM_014159807.1"/>
</dbReference>
<dbReference type="Gene3D" id="3.40.1620.70">
    <property type="match status" value="1"/>
</dbReference>
<feature type="compositionally biased region" description="Acidic residues" evidence="4">
    <location>
        <begin position="286"/>
        <end position="296"/>
    </location>
</feature>
<gene>
    <name evidence="9 10" type="primary">LOC106579677</name>
</gene>
<dbReference type="RefSeq" id="XP_014015283.1">
    <property type="nucleotide sequence ID" value="XM_014159808.1"/>
</dbReference>
<dbReference type="GO" id="GO:0030198">
    <property type="term" value="P:extracellular matrix organization"/>
    <property type="evidence" value="ECO:0007669"/>
    <property type="project" value="TreeGrafter"/>
</dbReference>
<evidence type="ECO:0000313" key="9">
    <source>
        <dbReference type="RefSeq" id="XP_014015282.1"/>
    </source>
</evidence>
<dbReference type="InterPro" id="IPR013320">
    <property type="entry name" value="ConA-like_dom_sf"/>
</dbReference>
<feature type="compositionally biased region" description="Basic and acidic residues" evidence="4">
    <location>
        <begin position="303"/>
        <end position="316"/>
    </location>
</feature>
<feature type="compositionally biased region" description="Pro residues" evidence="4">
    <location>
        <begin position="361"/>
        <end position="371"/>
    </location>
</feature>
<dbReference type="InterPro" id="IPR048287">
    <property type="entry name" value="TSPN-like_N"/>
</dbReference>
<keyword evidence="1 5" id="KW-0732">Signal</keyword>
<dbReference type="Pfam" id="PF20010">
    <property type="entry name" value="Collagen_trimer"/>
    <property type="match status" value="1"/>
</dbReference>
<dbReference type="PaxDb" id="8030-ENSSSAP00000114607"/>
<dbReference type="Proteomes" id="UP001652741">
    <property type="component" value="Chromosome ssa19"/>
</dbReference>
<dbReference type="Gene3D" id="2.60.120.200">
    <property type="match status" value="1"/>
</dbReference>
<name>A0A1S3NIQ8_SALSA</name>
<feature type="signal peptide" evidence="5">
    <location>
        <begin position="1"/>
        <end position="24"/>
    </location>
</feature>
<feature type="chain" id="PRO_5010814076" evidence="5">
    <location>
        <begin position="25"/>
        <end position="1196"/>
    </location>
</feature>
<keyword evidence="3" id="KW-0176">Collagen</keyword>
<evidence type="ECO:0000313" key="8">
    <source>
        <dbReference type="Proteomes" id="UP001652741"/>
    </source>
</evidence>
<feature type="compositionally biased region" description="Polar residues" evidence="4">
    <location>
        <begin position="819"/>
        <end position="835"/>
    </location>
</feature>
<dbReference type="OrthoDB" id="10060752at2759"/>
<sequence>MTSRLSLWSVGIHLTLWYCQLSTAYRLLDEEGSQGQMDLTELIGVPLPPSVSFVTGFEGYPAYSFGPDANVGRLTKSFIPDPFYRDFTVIVTAKPTTRHGGVLFAITDAYQRVVHLGVALSPVEDGSQQVLLYYTDPGVGSTQEAASFKLADLTGRWARFTLTVQGTEVRLYMDCEEYHRVAFQRSPEPLTFEASSGVFVGNAGGTGLDRFVGCIQQLVLKGYPTAQDDLCEEDDPYASGYGSGDDSFDDTQTMDEVKKVVEEREYTVPEEPWSTPVLAPPTEASPSDDEDADEISGQDVDLTAERGPSRTADADYRPISGTSSQKGEQGDPGPAGPPGSPGPPGPHSPSSNGFSGGVPGPRGPQGPPGPAGTPGTPGNDGQPGSGGIDGNHGETGVQGIPGLPGDPGPKGDKGDPGVGKPGPPGPPGPPGRPNSSRSPDGVDGSGFEYFDGDTEIMTGPPGPPGPPGLPGAPGSSEGLSASPGAPGKNGKDGEMGKPGLPGVDGNDGYPGPAGERGEKGEPGLSGTHGPKGEPGAAGFPGLPGSEGPEGKPGLRGPPGLPGPPGRGFSLDLEGPIDKPGRPGPKGKDGQDGLPGVAVKGEPGAPGAAGASGLDGLPGHTGAKGDQGDMGPKGERGRDGFSFPGPPGPPGSSGPVINLQDVLLNDSEGVFNFSALLESHGIRGPRGPKGDLGIPGTIGPPGLKGEKGEPGVMVAADRSMMSELTGPQGPKGIKGDCGVPGPAGVMGPIGPEGLKGEYGYPGRPGRPGIMGHKGDRGDAVVVSGSPGPPGPPGRPGMFNCPKGTVFPIPPRPHCKKAINGSENSTNGGSDCLSSGTKGDKGERGFPGMPAPPLTMLPKVTMGNKGDKGFTGEKGEAGLPGPPGMHGTSGMVGPQGETVMGPPGHPGVPGSPGTPGYGRPGPQGPPGHPGAPSPAVTIPGPQGPTGPAGPPGASAVMETFPSSEVMMQRTMNSREGTLSFITMGTGKLYIRVQEGWKEVLLGNLIYRPVNIPLPDTAQPGTARRYGLNLVALNQPYTGNFGGDDMTDKRCHEQAVAMGLPANYRGFVSSKIQTINKDLVPHRFRQSYPITNLRGDILFSNYKSIFTGGGGKFPSNIPIYSFDGRDVMADPFWPKKSIWHGSNTFGNLLVDRSCNSWQSDSMSIMGQSSNLASGFLLGQQAQSCNNQFIVLCIETREHV</sequence>
<feature type="compositionally biased region" description="Pro residues" evidence="4">
    <location>
        <begin position="421"/>
        <end position="432"/>
    </location>
</feature>
<dbReference type="KEGG" id="sasa:106579677"/>
<feature type="region of interest" description="Disordered" evidence="4">
    <location>
        <begin position="818"/>
        <end position="954"/>
    </location>
</feature>
<dbReference type="OMA" id="AREANFR"/>
<feature type="compositionally biased region" description="Basic and acidic residues" evidence="4">
    <location>
        <begin position="575"/>
        <end position="590"/>
    </location>
</feature>
<dbReference type="InterPro" id="IPR016186">
    <property type="entry name" value="C-type_lectin-like/link_sf"/>
</dbReference>
<dbReference type="GO" id="GO:0030020">
    <property type="term" value="F:extracellular matrix structural constituent conferring tensile strength"/>
    <property type="evidence" value="ECO:0007669"/>
    <property type="project" value="TreeGrafter"/>
</dbReference>
<dbReference type="AlphaFoldDB" id="A0A1S3NIQ8"/>
<evidence type="ECO:0000256" key="2">
    <source>
        <dbReference type="ARBA" id="ARBA00022737"/>
    </source>
</evidence>
<dbReference type="SUPFAM" id="SSF49899">
    <property type="entry name" value="Concanavalin A-like lectins/glucanases"/>
    <property type="match status" value="1"/>
</dbReference>
<dbReference type="Pfam" id="PF06482">
    <property type="entry name" value="Endostatin"/>
    <property type="match status" value="1"/>
</dbReference>
<dbReference type="InterPro" id="IPR045463">
    <property type="entry name" value="XV/XVIII_trimerization_dom"/>
</dbReference>
<dbReference type="Pfam" id="PF01391">
    <property type="entry name" value="Collagen"/>
    <property type="match status" value="3"/>
</dbReference>
<feature type="compositionally biased region" description="Basic and acidic residues" evidence="4">
    <location>
        <begin position="863"/>
        <end position="874"/>
    </location>
</feature>
<feature type="compositionally biased region" description="Low complexity" evidence="4">
    <location>
        <begin position="472"/>
        <end position="486"/>
    </location>
</feature>
<dbReference type="InterPro" id="IPR008160">
    <property type="entry name" value="Collagen"/>
</dbReference>
<dbReference type="GeneTree" id="ENSGT00940000164061"/>
<feature type="compositionally biased region" description="Pro residues" evidence="4">
    <location>
        <begin position="939"/>
        <end position="948"/>
    </location>
</feature>
<dbReference type="SMART" id="SM00282">
    <property type="entry name" value="LamG"/>
    <property type="match status" value="1"/>
</dbReference>
<proteinExistence type="predicted"/>
<feature type="region of interest" description="Disordered" evidence="4">
    <location>
        <begin position="231"/>
        <end position="251"/>
    </location>
</feature>